<reference evidence="2" key="1">
    <citation type="submission" date="2016-10" db="EMBL/GenBank/DDBJ databases">
        <authorList>
            <person name="Varghese N."/>
            <person name="Submissions S."/>
        </authorList>
    </citation>
    <scope>NUCLEOTIDE SEQUENCE [LARGE SCALE GENOMIC DNA]</scope>
    <source>
        <strain evidence="2">DSM 44796</strain>
    </source>
</reference>
<accession>A0A1G9JGW9</accession>
<dbReference type="RefSeq" id="WP_176929753.1">
    <property type="nucleotide sequence ID" value="NZ_FNET01000010.1"/>
</dbReference>
<name>A0A1G9JGW9_9PSEU</name>
<sequence>MLIESGRIWSVFYSKIGSVALAGERMDLEITELLATSLLVQATRAMVAEGS</sequence>
<organism evidence="1 2">
    <name type="scientific">Lentzea albidocapillata subsp. violacea</name>
    <dbReference type="NCBI Taxonomy" id="128104"/>
    <lineage>
        <taxon>Bacteria</taxon>
        <taxon>Bacillati</taxon>
        <taxon>Actinomycetota</taxon>
        <taxon>Actinomycetes</taxon>
        <taxon>Pseudonocardiales</taxon>
        <taxon>Pseudonocardiaceae</taxon>
        <taxon>Lentzea</taxon>
    </lineage>
</organism>
<proteinExistence type="predicted"/>
<dbReference type="AlphaFoldDB" id="A0A1G9JGW9"/>
<dbReference type="Proteomes" id="UP000199682">
    <property type="component" value="Unassembled WGS sequence"/>
</dbReference>
<protein>
    <submittedName>
        <fullName evidence="1">Uncharacterized protein</fullName>
    </submittedName>
</protein>
<evidence type="ECO:0000313" key="1">
    <source>
        <dbReference type="EMBL" id="SDL36426.1"/>
    </source>
</evidence>
<gene>
    <name evidence="1" type="ORF">SAMN04488074_110239</name>
</gene>
<dbReference type="EMBL" id="FNET01000010">
    <property type="protein sequence ID" value="SDL36426.1"/>
    <property type="molecule type" value="Genomic_DNA"/>
</dbReference>
<evidence type="ECO:0000313" key="2">
    <source>
        <dbReference type="Proteomes" id="UP000199682"/>
    </source>
</evidence>